<feature type="region of interest" description="Disordered" evidence="1">
    <location>
        <begin position="445"/>
        <end position="511"/>
    </location>
</feature>
<dbReference type="Pfam" id="PF02714">
    <property type="entry name" value="RSN1_7TM"/>
    <property type="match status" value="1"/>
</dbReference>
<dbReference type="Proteomes" id="UP000038010">
    <property type="component" value="Unassembled WGS sequence"/>
</dbReference>
<dbReference type="GO" id="GO:0005886">
    <property type="term" value="C:plasma membrane"/>
    <property type="evidence" value="ECO:0007669"/>
    <property type="project" value="TreeGrafter"/>
</dbReference>
<evidence type="ECO:0008006" key="6">
    <source>
        <dbReference type="Google" id="ProtNLM"/>
    </source>
</evidence>
<feature type="domain" description="CSC1/OSCA1-like 7TM region" evidence="2">
    <location>
        <begin position="11"/>
        <end position="286"/>
    </location>
</feature>
<dbReference type="EMBL" id="LFJN01000017">
    <property type="protein sequence ID" value="KPI38724.1"/>
    <property type="molecule type" value="Genomic_DNA"/>
</dbReference>
<dbReference type="STRING" id="1664694.A0A0N1H763"/>
<organism evidence="4 5">
    <name type="scientific">Cyphellophora attinorum</name>
    <dbReference type="NCBI Taxonomy" id="1664694"/>
    <lineage>
        <taxon>Eukaryota</taxon>
        <taxon>Fungi</taxon>
        <taxon>Dikarya</taxon>
        <taxon>Ascomycota</taxon>
        <taxon>Pezizomycotina</taxon>
        <taxon>Eurotiomycetes</taxon>
        <taxon>Chaetothyriomycetidae</taxon>
        <taxon>Chaetothyriales</taxon>
        <taxon>Cyphellophoraceae</taxon>
        <taxon>Cyphellophora</taxon>
    </lineage>
</organism>
<feature type="compositionally biased region" description="Basic and acidic residues" evidence="1">
    <location>
        <begin position="449"/>
        <end position="465"/>
    </location>
</feature>
<reference evidence="4 5" key="1">
    <citation type="submission" date="2015-06" db="EMBL/GenBank/DDBJ databases">
        <title>Draft genome of the ant-associated black yeast Phialophora attae CBS 131958.</title>
        <authorList>
            <person name="Moreno L.F."/>
            <person name="Stielow B.J."/>
            <person name="de Hoog S."/>
            <person name="Vicente V.A."/>
            <person name="Weiss V.A."/>
            <person name="de Vries M."/>
            <person name="Cruz L.M."/>
            <person name="Souza E.M."/>
        </authorList>
    </citation>
    <scope>NUCLEOTIDE SEQUENCE [LARGE SCALE GENOMIC DNA]</scope>
    <source>
        <strain evidence="4 5">CBS 131958</strain>
    </source>
</reference>
<dbReference type="GO" id="GO:0005227">
    <property type="term" value="F:calcium-activated cation channel activity"/>
    <property type="evidence" value="ECO:0007669"/>
    <property type="project" value="InterPro"/>
</dbReference>
<comment type="caution">
    <text evidence="4">The sequence shown here is derived from an EMBL/GenBank/DDBJ whole genome shotgun (WGS) entry which is preliminary data.</text>
</comment>
<name>A0A0N1H763_9EURO</name>
<feature type="compositionally biased region" description="Basic and acidic residues" evidence="1">
    <location>
        <begin position="477"/>
        <end position="501"/>
    </location>
</feature>
<dbReference type="PANTHER" id="PTHR13018:SF20">
    <property type="entry name" value="SPORULATION-SPECIFIC PROTEIN 75"/>
    <property type="match status" value="1"/>
</dbReference>
<dbReference type="GeneID" id="28737954"/>
<evidence type="ECO:0000313" key="5">
    <source>
        <dbReference type="Proteomes" id="UP000038010"/>
    </source>
</evidence>
<protein>
    <recommendedName>
        <fullName evidence="6">DUF221-domain-containing protein</fullName>
    </recommendedName>
</protein>
<gene>
    <name evidence="4" type="ORF">AB675_5833</name>
</gene>
<dbReference type="RefSeq" id="XP_017998687.1">
    <property type="nucleotide sequence ID" value="XM_018146074.1"/>
</dbReference>
<dbReference type="OrthoDB" id="1076608at2759"/>
<sequence length="634" mass="72556">MSIPWWQGYIRTTAVFVIVVGMIILWAIPVAFTSALSQLTTAAHSYSWLRWVLAIPAWFRSVLQGVLPAALLGLLLFLLPLILRFLSKTQGLQSGMMVELSVQKYYLFFLFVQIFFVVTIASSAVQFISAWTSIEGISNIPQLLGQSIPKASNYFISYMLLQALSVSSGALLQVGALVGWFILAPIFDSTARSKFKRQINLSSVQWGTFFPVYTNLACIGLIYSVIAPLILIFNIVTFSLFWFVYRYNTLYVTRFTMDTGGLLYPNAINTTFVGVYMMEIALIGMFFLVRDENDNVACEGQAIAMIVVTILTGIYQYLLNQAFSPLFRYLPITLEDDAVRRDEEFALVMRKKHRQENWDRESEDLEDRLEDNERRERAENDQLEEHELRNIEDDKQRRLSKRDSQGIPELEPYEFQNPEIMASIDQESKGFQILKKAAKKTAAPLLKVPTRESRKSSWADRDNARNRRSSQFGGNESHSRVRGRSDSYSELADDQHHDGHNTRRKSPPRKVLDQINAFNPLTGDEKDIEAQRNARNQLADALYAGRNDELEDLTPEERDALVQRAFQHSALRARRPVIWLPRDELGVSDDEVKRMGRFSRHLWVSNVRQGLDSKGRCVYSGAPPDFSEIDLIRL</sequence>
<feature type="compositionally biased region" description="Basic and acidic residues" evidence="1">
    <location>
        <begin position="371"/>
        <end position="404"/>
    </location>
</feature>
<evidence type="ECO:0000256" key="1">
    <source>
        <dbReference type="SAM" id="MobiDB-lite"/>
    </source>
</evidence>
<feature type="domain" description="10TM putative phosphate transporter extracellular tail" evidence="3">
    <location>
        <begin position="549"/>
        <end position="625"/>
    </location>
</feature>
<feature type="region of interest" description="Disordered" evidence="1">
    <location>
        <begin position="359"/>
        <end position="414"/>
    </location>
</feature>
<evidence type="ECO:0000259" key="3">
    <source>
        <dbReference type="Pfam" id="PF12621"/>
    </source>
</evidence>
<dbReference type="PANTHER" id="PTHR13018">
    <property type="entry name" value="PROBABLE MEMBRANE PROTEIN DUF221-RELATED"/>
    <property type="match status" value="1"/>
</dbReference>
<dbReference type="InterPro" id="IPR022257">
    <property type="entry name" value="PHM7_ext"/>
</dbReference>
<dbReference type="VEuPathDB" id="FungiDB:AB675_5833"/>
<feature type="compositionally biased region" description="Acidic residues" evidence="1">
    <location>
        <begin position="361"/>
        <end position="370"/>
    </location>
</feature>
<dbReference type="Pfam" id="PF12621">
    <property type="entry name" value="PHM7_ext"/>
    <property type="match status" value="1"/>
</dbReference>
<dbReference type="InterPro" id="IPR045122">
    <property type="entry name" value="Csc1-like"/>
</dbReference>
<evidence type="ECO:0000259" key="2">
    <source>
        <dbReference type="Pfam" id="PF02714"/>
    </source>
</evidence>
<evidence type="ECO:0000313" key="4">
    <source>
        <dbReference type="EMBL" id="KPI38724.1"/>
    </source>
</evidence>
<keyword evidence="5" id="KW-1185">Reference proteome</keyword>
<dbReference type="InterPro" id="IPR003864">
    <property type="entry name" value="CSC1/OSCA1-like_7TM"/>
</dbReference>
<dbReference type="AlphaFoldDB" id="A0A0N1H763"/>
<proteinExistence type="predicted"/>
<accession>A0A0N1H763</accession>